<evidence type="ECO:0000313" key="2">
    <source>
        <dbReference type="RefSeq" id="XP_013763429.1"/>
    </source>
</evidence>
<evidence type="ECO:0000313" key="1">
    <source>
        <dbReference type="Proteomes" id="UP000695023"/>
    </source>
</evidence>
<dbReference type="InterPro" id="IPR036612">
    <property type="entry name" value="KH_dom_type_1_sf"/>
</dbReference>
<dbReference type="Gene3D" id="3.30.1370.10">
    <property type="entry name" value="K Homology domain, type 1"/>
    <property type="match status" value="1"/>
</dbReference>
<dbReference type="AlphaFoldDB" id="A0A9Y6J5W4"/>
<dbReference type="RefSeq" id="XP_013763429.1">
    <property type="nucleotide sequence ID" value="XM_013907975.1"/>
</dbReference>
<organism evidence="1 2">
    <name type="scientific">Pundamilia nyererei</name>
    <dbReference type="NCBI Taxonomy" id="303518"/>
    <lineage>
        <taxon>Eukaryota</taxon>
        <taxon>Metazoa</taxon>
        <taxon>Chordata</taxon>
        <taxon>Craniata</taxon>
        <taxon>Vertebrata</taxon>
        <taxon>Euteleostomi</taxon>
        <taxon>Actinopterygii</taxon>
        <taxon>Neopterygii</taxon>
        <taxon>Teleostei</taxon>
        <taxon>Neoteleostei</taxon>
        <taxon>Acanthomorphata</taxon>
        <taxon>Ovalentaria</taxon>
        <taxon>Cichlomorphae</taxon>
        <taxon>Cichliformes</taxon>
        <taxon>Cichlidae</taxon>
        <taxon>African cichlids</taxon>
        <taxon>Pseudocrenilabrinae</taxon>
        <taxon>Haplochromini</taxon>
        <taxon>Pundamilia</taxon>
    </lineage>
</organism>
<dbReference type="GeneID" id="102195773"/>
<accession>A0A9Y6J5W4</accession>
<name>A0A9Y6J5W4_9CICH</name>
<proteinExistence type="predicted"/>
<protein>
    <submittedName>
        <fullName evidence="2">Uncharacterized protein LOC102195773</fullName>
    </submittedName>
</protein>
<keyword evidence="1" id="KW-1185">Reference proteome</keyword>
<gene>
    <name evidence="2" type="primary">LOC102195773</name>
</gene>
<sequence>MAIASCRARVAWADCARVASSPLLQQHLADARPWGGPSGCVPHLGFGWLDRQPPHQSADGTGPLLSAAVLTLRAVFPWHIAHGSPAYAPAALVPCLALPTSCWVVCPVGSPLSCSAEGEDSLKKMQLMELAILNGTYRDASIKTSSLAFSFAASSVSQQASRVLSGPAPVLAPPTALRTPAPTGPTLMPLIRQIQTVLPNGTPALMAGVGPESGLIYTTPYDYPYTLAAPASILEYPLDSGGMLGKPAPPCSCECSPTPHHHTHGQWSPAPTLVLRHAS</sequence>
<reference evidence="2" key="1">
    <citation type="submission" date="2025-08" db="UniProtKB">
        <authorList>
            <consortium name="RefSeq"/>
        </authorList>
    </citation>
    <scope>IDENTIFICATION</scope>
</reference>
<dbReference type="Proteomes" id="UP000695023">
    <property type="component" value="Unplaced"/>
</dbReference>
<dbReference type="GO" id="GO:0003723">
    <property type="term" value="F:RNA binding"/>
    <property type="evidence" value="ECO:0007669"/>
    <property type="project" value="InterPro"/>
</dbReference>